<evidence type="ECO:0000256" key="5">
    <source>
        <dbReference type="ARBA" id="ARBA00022771"/>
    </source>
</evidence>
<evidence type="ECO:0000256" key="3">
    <source>
        <dbReference type="ARBA" id="ARBA00022665"/>
    </source>
</evidence>
<dbReference type="GO" id="GO:0005496">
    <property type="term" value="F:steroid binding"/>
    <property type="evidence" value="ECO:0007669"/>
    <property type="project" value="UniProtKB-KW"/>
</dbReference>
<dbReference type="SUPFAM" id="SSF48508">
    <property type="entry name" value="Nuclear receptor ligand-binding domain"/>
    <property type="match status" value="1"/>
</dbReference>
<evidence type="ECO:0000256" key="2">
    <source>
        <dbReference type="ARBA" id="ARBA00005413"/>
    </source>
</evidence>
<dbReference type="eggNOG" id="KOG3575">
    <property type="taxonomic scope" value="Eukaryota"/>
</dbReference>
<evidence type="ECO:0000256" key="13">
    <source>
        <dbReference type="PIRNR" id="PIRNR002527"/>
    </source>
</evidence>
<reference evidence="17 18" key="1">
    <citation type="journal article" date="2007" name="Nature">
        <title>Evolution of genes and genomes on the Drosophila phylogeny.</title>
        <authorList>
            <consortium name="Drosophila 12 Genomes Consortium"/>
            <person name="Clark A.G."/>
            <person name="Eisen M.B."/>
            <person name="Smith D.R."/>
            <person name="Bergman C.M."/>
            <person name="Oliver B."/>
            <person name="Markow T.A."/>
            <person name="Kaufman T.C."/>
            <person name="Kellis M."/>
            <person name="Gelbart W."/>
            <person name="Iyer V.N."/>
            <person name="Pollard D.A."/>
            <person name="Sackton T.B."/>
            <person name="Larracuente A.M."/>
            <person name="Singh N.D."/>
            <person name="Abad J.P."/>
            <person name="Abt D.N."/>
            <person name="Adryan B."/>
            <person name="Aguade M."/>
            <person name="Akashi H."/>
            <person name="Anderson W.W."/>
            <person name="Aquadro C.F."/>
            <person name="Ardell D.H."/>
            <person name="Arguello R."/>
            <person name="Artieri C.G."/>
            <person name="Barbash D.A."/>
            <person name="Barker D."/>
            <person name="Barsanti P."/>
            <person name="Batterham P."/>
            <person name="Batzoglou S."/>
            <person name="Begun D."/>
            <person name="Bhutkar A."/>
            <person name="Blanco E."/>
            <person name="Bosak S.A."/>
            <person name="Bradley R.K."/>
            <person name="Brand A.D."/>
            <person name="Brent M.R."/>
            <person name="Brooks A.N."/>
            <person name="Brown R.H."/>
            <person name="Butlin R.K."/>
            <person name="Caggese C."/>
            <person name="Calvi B.R."/>
            <person name="Bernardo de Carvalho A."/>
            <person name="Caspi A."/>
            <person name="Castrezana S."/>
            <person name="Celniker S.E."/>
            <person name="Chang J.L."/>
            <person name="Chapple C."/>
            <person name="Chatterji S."/>
            <person name="Chinwalla A."/>
            <person name="Civetta A."/>
            <person name="Clifton S.W."/>
            <person name="Comeron J.M."/>
            <person name="Costello J.C."/>
            <person name="Coyne J.A."/>
            <person name="Daub J."/>
            <person name="David R.G."/>
            <person name="Delcher A.L."/>
            <person name="Delehaunty K."/>
            <person name="Do C.B."/>
            <person name="Ebling H."/>
            <person name="Edwards K."/>
            <person name="Eickbush T."/>
            <person name="Evans J.D."/>
            <person name="Filipski A."/>
            <person name="Findeiss S."/>
            <person name="Freyhult E."/>
            <person name="Fulton L."/>
            <person name="Fulton R."/>
            <person name="Garcia A.C."/>
            <person name="Gardiner A."/>
            <person name="Garfield D.A."/>
            <person name="Garvin B.E."/>
            <person name="Gibson G."/>
            <person name="Gilbert D."/>
            <person name="Gnerre S."/>
            <person name="Godfrey J."/>
            <person name="Good R."/>
            <person name="Gotea V."/>
            <person name="Gravely B."/>
            <person name="Greenberg A.J."/>
            <person name="Griffiths-Jones S."/>
            <person name="Gross S."/>
            <person name="Guigo R."/>
            <person name="Gustafson E.A."/>
            <person name="Haerty W."/>
            <person name="Hahn M.W."/>
            <person name="Halligan D.L."/>
            <person name="Halpern A.L."/>
            <person name="Halter G.M."/>
            <person name="Han M.V."/>
            <person name="Heger A."/>
            <person name="Hillier L."/>
            <person name="Hinrichs A.S."/>
            <person name="Holmes I."/>
            <person name="Hoskins R.A."/>
            <person name="Hubisz M.J."/>
            <person name="Hultmark D."/>
            <person name="Huntley M.A."/>
            <person name="Jaffe D.B."/>
            <person name="Jagadeeshan S."/>
            <person name="Jeck W.R."/>
            <person name="Johnson J."/>
            <person name="Jones C.D."/>
            <person name="Jordan W.C."/>
            <person name="Karpen G.H."/>
            <person name="Kataoka E."/>
            <person name="Keightley P.D."/>
            <person name="Kheradpour P."/>
            <person name="Kirkness E.F."/>
            <person name="Koerich L.B."/>
            <person name="Kristiansen K."/>
            <person name="Kudrna D."/>
            <person name="Kulathinal R.J."/>
            <person name="Kumar S."/>
            <person name="Kwok R."/>
            <person name="Lander E."/>
            <person name="Langley C.H."/>
            <person name="Lapoint R."/>
            <person name="Lazzaro B.P."/>
            <person name="Lee S.J."/>
            <person name="Levesque L."/>
            <person name="Li R."/>
            <person name="Lin C.F."/>
            <person name="Lin M.F."/>
            <person name="Lindblad-Toh K."/>
            <person name="Llopart A."/>
            <person name="Long M."/>
            <person name="Low L."/>
            <person name="Lozovsky E."/>
            <person name="Lu J."/>
            <person name="Luo M."/>
            <person name="Machado C.A."/>
            <person name="Makalowski W."/>
            <person name="Marzo M."/>
            <person name="Matsuda M."/>
            <person name="Matzkin L."/>
            <person name="McAllister B."/>
            <person name="McBride C.S."/>
            <person name="McKernan B."/>
            <person name="McKernan K."/>
            <person name="Mendez-Lago M."/>
            <person name="Minx P."/>
            <person name="Mollenhauer M.U."/>
            <person name="Montooth K."/>
            <person name="Mount S.M."/>
            <person name="Mu X."/>
            <person name="Myers E."/>
            <person name="Negre B."/>
            <person name="Newfeld S."/>
            <person name="Nielsen R."/>
            <person name="Noor M.A."/>
            <person name="O'Grady P."/>
            <person name="Pachter L."/>
            <person name="Papaceit M."/>
            <person name="Parisi M.J."/>
            <person name="Parisi M."/>
            <person name="Parts L."/>
            <person name="Pedersen J.S."/>
            <person name="Pesole G."/>
            <person name="Phillippy A.M."/>
            <person name="Ponting C.P."/>
            <person name="Pop M."/>
            <person name="Porcelli D."/>
            <person name="Powell J.R."/>
            <person name="Prohaska S."/>
            <person name="Pruitt K."/>
            <person name="Puig M."/>
            <person name="Quesneville H."/>
            <person name="Ram K.R."/>
            <person name="Rand D."/>
            <person name="Rasmussen M.D."/>
            <person name="Reed L.K."/>
            <person name="Reenan R."/>
            <person name="Reily A."/>
            <person name="Remington K.A."/>
            <person name="Rieger T.T."/>
            <person name="Ritchie M.G."/>
            <person name="Robin C."/>
            <person name="Rogers Y.H."/>
            <person name="Rohde C."/>
            <person name="Rozas J."/>
            <person name="Rubenfield M.J."/>
            <person name="Ruiz A."/>
            <person name="Russo S."/>
            <person name="Salzberg S.L."/>
            <person name="Sanchez-Gracia A."/>
            <person name="Saranga D.J."/>
            <person name="Sato H."/>
            <person name="Schaeffer S.W."/>
            <person name="Schatz M.C."/>
            <person name="Schlenke T."/>
            <person name="Schwartz R."/>
            <person name="Segarra C."/>
            <person name="Singh R.S."/>
            <person name="Sirot L."/>
            <person name="Sirota M."/>
            <person name="Sisneros N.B."/>
            <person name="Smith C.D."/>
            <person name="Smith T.F."/>
            <person name="Spieth J."/>
            <person name="Stage D.E."/>
            <person name="Stark A."/>
            <person name="Stephan W."/>
            <person name="Strausberg R.L."/>
            <person name="Strempel S."/>
            <person name="Sturgill D."/>
            <person name="Sutton G."/>
            <person name="Sutton G.G."/>
            <person name="Tao W."/>
            <person name="Teichmann S."/>
            <person name="Tobari Y.N."/>
            <person name="Tomimura Y."/>
            <person name="Tsolas J.M."/>
            <person name="Valente V.L."/>
            <person name="Venter E."/>
            <person name="Venter J.C."/>
            <person name="Vicario S."/>
            <person name="Vieira F.G."/>
            <person name="Vilella A.J."/>
            <person name="Villasante A."/>
            <person name="Walenz B."/>
            <person name="Wang J."/>
            <person name="Wasserman M."/>
            <person name="Watts T."/>
            <person name="Wilson D."/>
            <person name="Wilson R.K."/>
            <person name="Wing R.A."/>
            <person name="Wolfner M.F."/>
            <person name="Wong A."/>
            <person name="Wong G.K."/>
            <person name="Wu C.I."/>
            <person name="Wu G."/>
            <person name="Yamamoto D."/>
            <person name="Yang H.P."/>
            <person name="Yang S.P."/>
            <person name="Yorke J.A."/>
            <person name="Yoshida K."/>
            <person name="Zdobnov E."/>
            <person name="Zhang P."/>
            <person name="Zhang Y."/>
            <person name="Zimin A.V."/>
            <person name="Baldwin J."/>
            <person name="Abdouelleil A."/>
            <person name="Abdulkadir J."/>
            <person name="Abebe A."/>
            <person name="Abera B."/>
            <person name="Abreu J."/>
            <person name="Acer S.C."/>
            <person name="Aftuck L."/>
            <person name="Alexander A."/>
            <person name="An P."/>
            <person name="Anderson E."/>
            <person name="Anderson S."/>
            <person name="Arachi H."/>
            <person name="Azer M."/>
            <person name="Bachantsang P."/>
            <person name="Barry A."/>
            <person name="Bayul T."/>
            <person name="Berlin A."/>
            <person name="Bessette D."/>
            <person name="Bloom T."/>
            <person name="Blye J."/>
            <person name="Boguslavskiy L."/>
            <person name="Bonnet C."/>
            <person name="Boukhgalter B."/>
            <person name="Bourzgui I."/>
            <person name="Brown A."/>
            <person name="Cahill P."/>
            <person name="Channer S."/>
            <person name="Cheshatsang Y."/>
            <person name="Chuda L."/>
            <person name="Citroen M."/>
            <person name="Collymore A."/>
            <person name="Cooke P."/>
            <person name="Costello M."/>
            <person name="D'Aco K."/>
            <person name="Daza R."/>
            <person name="De Haan G."/>
            <person name="DeGray S."/>
            <person name="DeMaso C."/>
            <person name="Dhargay N."/>
            <person name="Dooley K."/>
            <person name="Dooley E."/>
            <person name="Doricent M."/>
            <person name="Dorje P."/>
            <person name="Dorjee K."/>
            <person name="Dupes A."/>
            <person name="Elong R."/>
            <person name="Falk J."/>
            <person name="Farina A."/>
            <person name="Faro S."/>
            <person name="Ferguson D."/>
            <person name="Fisher S."/>
            <person name="Foley C.D."/>
            <person name="Franke A."/>
            <person name="Friedrich D."/>
            <person name="Gadbois L."/>
            <person name="Gearin G."/>
            <person name="Gearin C.R."/>
            <person name="Giannoukos G."/>
            <person name="Goode T."/>
            <person name="Graham J."/>
            <person name="Grandbois E."/>
            <person name="Grewal S."/>
            <person name="Gyaltsen K."/>
            <person name="Hafez N."/>
            <person name="Hagos B."/>
            <person name="Hall J."/>
            <person name="Henson C."/>
            <person name="Hollinger A."/>
            <person name="Honan T."/>
            <person name="Huard M.D."/>
            <person name="Hughes L."/>
            <person name="Hurhula B."/>
            <person name="Husby M.E."/>
            <person name="Kamat A."/>
            <person name="Kanga B."/>
            <person name="Kashin S."/>
            <person name="Khazanovich D."/>
            <person name="Kisner P."/>
            <person name="Lance K."/>
            <person name="Lara M."/>
            <person name="Lee W."/>
            <person name="Lennon N."/>
            <person name="Letendre F."/>
            <person name="LeVine R."/>
            <person name="Lipovsky A."/>
            <person name="Liu X."/>
            <person name="Liu J."/>
            <person name="Liu S."/>
            <person name="Lokyitsang T."/>
            <person name="Lokyitsang Y."/>
            <person name="Lubonja R."/>
            <person name="Lui A."/>
            <person name="MacDonald P."/>
            <person name="Magnisalis V."/>
            <person name="Maru K."/>
            <person name="Matthews C."/>
            <person name="McCusker W."/>
            <person name="McDonough S."/>
            <person name="Mehta T."/>
            <person name="Meldrim J."/>
            <person name="Meneus L."/>
            <person name="Mihai O."/>
            <person name="Mihalev A."/>
            <person name="Mihova T."/>
            <person name="Mittelman R."/>
            <person name="Mlenga V."/>
            <person name="Montmayeur A."/>
            <person name="Mulrain L."/>
            <person name="Navidi A."/>
            <person name="Naylor J."/>
            <person name="Negash T."/>
            <person name="Nguyen T."/>
            <person name="Nguyen N."/>
            <person name="Nicol R."/>
            <person name="Norbu C."/>
            <person name="Norbu N."/>
            <person name="Novod N."/>
            <person name="O'Neill B."/>
            <person name="Osman S."/>
            <person name="Markiewicz E."/>
            <person name="Oyono O.L."/>
            <person name="Patti C."/>
            <person name="Phunkhang P."/>
            <person name="Pierre F."/>
            <person name="Priest M."/>
            <person name="Raghuraman S."/>
            <person name="Rege F."/>
            <person name="Reyes R."/>
            <person name="Rise C."/>
            <person name="Rogov P."/>
            <person name="Ross K."/>
            <person name="Ryan E."/>
            <person name="Settipalli S."/>
            <person name="Shea T."/>
            <person name="Sherpa N."/>
            <person name="Shi L."/>
            <person name="Shih D."/>
            <person name="Sparrow T."/>
            <person name="Spaulding J."/>
            <person name="Stalker J."/>
            <person name="Stange-Thomann N."/>
            <person name="Stavropoulos S."/>
            <person name="Stone C."/>
            <person name="Strader C."/>
            <person name="Tesfaye S."/>
            <person name="Thomson T."/>
            <person name="Thoulutsang Y."/>
            <person name="Thoulutsang D."/>
            <person name="Topham K."/>
            <person name="Topping I."/>
            <person name="Tsamla T."/>
            <person name="Vassiliev H."/>
            <person name="Vo A."/>
            <person name="Wangchuk T."/>
            <person name="Wangdi T."/>
            <person name="Weiand M."/>
            <person name="Wilkinson J."/>
            <person name="Wilson A."/>
            <person name="Yadav S."/>
            <person name="Young G."/>
            <person name="Yu Q."/>
            <person name="Zembek L."/>
            <person name="Zhong D."/>
            <person name="Zimmer A."/>
            <person name="Zwirko Z."/>
            <person name="Jaffe D.B."/>
            <person name="Alvarez P."/>
            <person name="Brockman W."/>
            <person name="Butler J."/>
            <person name="Chin C."/>
            <person name="Gnerre S."/>
            <person name="Grabherr M."/>
            <person name="Kleber M."/>
            <person name="Mauceli E."/>
            <person name="MacCallum I."/>
        </authorList>
    </citation>
    <scope>NUCLEOTIDE SEQUENCE [LARGE SCALE GENOMIC DNA]</scope>
    <source>
        <strain evidence="18">Tucson 14030-0811.24</strain>
    </source>
</reference>
<dbReference type="STRING" id="7260.B4N4C7"/>
<keyword evidence="3" id="KW-0754">Steroid-binding</keyword>
<keyword evidence="18" id="KW-1185">Reference proteome</keyword>
<dbReference type="Gene3D" id="1.10.565.10">
    <property type="entry name" value="Retinoid X Receptor"/>
    <property type="match status" value="1"/>
</dbReference>
<dbReference type="AlphaFoldDB" id="B4N4C7"/>
<dbReference type="GO" id="GO:0043565">
    <property type="term" value="F:sequence-specific DNA binding"/>
    <property type="evidence" value="ECO:0007669"/>
    <property type="project" value="InterPro"/>
</dbReference>
<dbReference type="FunCoup" id="B4N4C7">
    <property type="interactions" value="381"/>
</dbReference>
<feature type="compositionally biased region" description="Gly residues" evidence="14">
    <location>
        <begin position="106"/>
        <end position="137"/>
    </location>
</feature>
<evidence type="ECO:0000256" key="12">
    <source>
        <dbReference type="ARBA" id="ARBA00023242"/>
    </source>
</evidence>
<evidence type="ECO:0000256" key="8">
    <source>
        <dbReference type="ARBA" id="ARBA00023121"/>
    </source>
</evidence>
<dbReference type="InterPro" id="IPR035500">
    <property type="entry name" value="NHR-like_dom_sf"/>
</dbReference>
<gene>
    <name evidence="17" type="primary">Dwil\GK10827</name>
    <name evidence="17" type="ORF">Dwil_GK10827</name>
</gene>
<feature type="domain" description="NR LBD" evidence="16">
    <location>
        <begin position="253"/>
        <end position="517"/>
    </location>
</feature>
<evidence type="ECO:0000256" key="7">
    <source>
        <dbReference type="ARBA" id="ARBA00023015"/>
    </source>
</evidence>
<dbReference type="GO" id="GO:0007283">
    <property type="term" value="P:spermatogenesis"/>
    <property type="evidence" value="ECO:0007669"/>
    <property type="project" value="EnsemblMetazoa"/>
</dbReference>
<evidence type="ECO:0000256" key="10">
    <source>
        <dbReference type="ARBA" id="ARBA00023163"/>
    </source>
</evidence>
<keyword evidence="12 13" id="KW-0539">Nucleus</keyword>
<dbReference type="GO" id="GO:0008270">
    <property type="term" value="F:zinc ion binding"/>
    <property type="evidence" value="ECO:0007669"/>
    <property type="project" value="UniProtKB-KW"/>
</dbReference>
<dbReference type="SMART" id="SM00430">
    <property type="entry name" value="HOLI"/>
    <property type="match status" value="1"/>
</dbReference>
<comment type="subcellular location">
    <subcellularLocation>
        <location evidence="1 13">Nucleus</location>
    </subcellularLocation>
</comment>
<dbReference type="SMR" id="B4N4C7"/>
<accession>B4N4C7</accession>
<dbReference type="InterPro" id="IPR001628">
    <property type="entry name" value="Znf_hrmn_rcpt"/>
</dbReference>
<dbReference type="PRINTS" id="PR00047">
    <property type="entry name" value="STROIDFINGER"/>
</dbReference>
<dbReference type="InterPro" id="IPR024178">
    <property type="entry name" value="Est_rcpt/est-rel_rcp"/>
</dbReference>
<evidence type="ECO:0000256" key="1">
    <source>
        <dbReference type="ARBA" id="ARBA00004123"/>
    </source>
</evidence>
<dbReference type="SMART" id="SM00399">
    <property type="entry name" value="ZnF_C4"/>
    <property type="match status" value="1"/>
</dbReference>
<keyword evidence="7 13" id="KW-0805">Transcription regulation</keyword>
<dbReference type="Pfam" id="PF00105">
    <property type="entry name" value="zf-C4"/>
    <property type="match status" value="1"/>
</dbReference>
<dbReference type="GO" id="GO:0005634">
    <property type="term" value="C:nucleus"/>
    <property type="evidence" value="ECO:0007669"/>
    <property type="project" value="UniProtKB-SubCell"/>
</dbReference>
<evidence type="ECO:0000256" key="14">
    <source>
        <dbReference type="SAM" id="MobiDB-lite"/>
    </source>
</evidence>
<feature type="region of interest" description="Disordered" evidence="14">
    <location>
        <begin position="1"/>
        <end position="80"/>
    </location>
</feature>
<evidence type="ECO:0000259" key="16">
    <source>
        <dbReference type="PROSITE" id="PS51843"/>
    </source>
</evidence>
<dbReference type="PIRSF" id="PIRSF002527">
    <property type="entry name" value="ER-like_NR"/>
    <property type="match status" value="1"/>
</dbReference>
<dbReference type="PROSITE" id="PS00031">
    <property type="entry name" value="NUCLEAR_REC_DBD_1"/>
    <property type="match status" value="1"/>
</dbReference>
<dbReference type="PROSITE" id="PS51843">
    <property type="entry name" value="NR_LBD"/>
    <property type="match status" value="1"/>
</dbReference>
<dbReference type="FunFam" id="3.30.50.10:FF:000139">
    <property type="entry name" value="Estrogen receptor beta a variant b"/>
    <property type="match status" value="1"/>
</dbReference>
<comment type="similarity">
    <text evidence="2 13">Belongs to the nuclear hormone receptor family. NR3 subfamily.</text>
</comment>
<feature type="domain" description="Nuclear receptor" evidence="15">
    <location>
        <begin position="144"/>
        <end position="219"/>
    </location>
</feature>
<dbReference type="InParanoid" id="B4N4C7"/>
<feature type="region of interest" description="Disordered" evidence="14">
    <location>
        <begin position="268"/>
        <end position="315"/>
    </location>
</feature>
<feature type="region of interest" description="Disordered" evidence="14">
    <location>
        <begin position="92"/>
        <end position="137"/>
    </location>
</feature>
<dbReference type="InterPro" id="IPR001723">
    <property type="entry name" value="Nuclear_hrmn_rcpt"/>
</dbReference>
<dbReference type="HOGENOM" id="CLU_007368_11_0_1"/>
<evidence type="ECO:0008006" key="19">
    <source>
        <dbReference type="Google" id="ProtNLM"/>
    </source>
</evidence>
<feature type="compositionally biased region" description="Low complexity" evidence="14">
    <location>
        <begin position="289"/>
        <end position="302"/>
    </location>
</feature>
<dbReference type="InterPro" id="IPR050200">
    <property type="entry name" value="Nuclear_hormone_rcpt_NR3"/>
</dbReference>
<evidence type="ECO:0000313" key="18">
    <source>
        <dbReference type="Proteomes" id="UP000007798"/>
    </source>
</evidence>
<dbReference type="PRINTS" id="PR00398">
    <property type="entry name" value="STRDHORMONER"/>
</dbReference>
<proteinExistence type="inferred from homology"/>
<dbReference type="EMBL" id="CH964095">
    <property type="protein sequence ID" value="EDW79001.2"/>
    <property type="molecule type" value="Genomic_DNA"/>
</dbReference>
<dbReference type="CDD" id="cd07170">
    <property type="entry name" value="NR_DBD_ERR"/>
    <property type="match status" value="1"/>
</dbReference>
<organism evidence="17 18">
    <name type="scientific">Drosophila willistoni</name>
    <name type="common">Fruit fly</name>
    <dbReference type="NCBI Taxonomy" id="7260"/>
    <lineage>
        <taxon>Eukaryota</taxon>
        <taxon>Metazoa</taxon>
        <taxon>Ecdysozoa</taxon>
        <taxon>Arthropoda</taxon>
        <taxon>Hexapoda</taxon>
        <taxon>Insecta</taxon>
        <taxon>Pterygota</taxon>
        <taxon>Neoptera</taxon>
        <taxon>Endopterygota</taxon>
        <taxon>Diptera</taxon>
        <taxon>Brachycera</taxon>
        <taxon>Muscomorpha</taxon>
        <taxon>Ephydroidea</taxon>
        <taxon>Drosophilidae</taxon>
        <taxon>Drosophila</taxon>
        <taxon>Sophophora</taxon>
    </lineage>
</organism>
<dbReference type="Gene3D" id="3.30.50.10">
    <property type="entry name" value="Erythroid Transcription Factor GATA-1, subunit A"/>
    <property type="match status" value="1"/>
</dbReference>
<keyword evidence="6" id="KW-0862">Zinc</keyword>
<evidence type="ECO:0000259" key="15">
    <source>
        <dbReference type="PROSITE" id="PS51030"/>
    </source>
</evidence>
<keyword evidence="9" id="KW-0238">DNA-binding</keyword>
<evidence type="ECO:0000313" key="17">
    <source>
        <dbReference type="EMBL" id="EDW79001.2"/>
    </source>
</evidence>
<dbReference type="CDD" id="cd06946">
    <property type="entry name" value="NR_LBD_ERR"/>
    <property type="match status" value="1"/>
</dbReference>
<keyword evidence="5" id="KW-0863">Zinc-finger</keyword>
<sequence>MSDGVGILHIKQEVDTSSSTGTTGVGGASTNSCYSPSSKANTTTPVTTTSSSGSTTALNNSSNSNSGMKSSPSVSPERQLCSSTTSLSCDLHNVSLSNDGDSPKGGSSGGGGGGVGGNSGGGSGTPGSAGGGGGGGSSVRDELRRLCLVCGDVASGFHYGVASCEACKAFFKRTIQGNIEYTCPANNECEINKRRRKACQACRFQKCLLMGMLKEGVRLDRVRGGRQKYRRNPVSSSYQTMQLLYQSGTTSLCDVKILEVLNSYEPDTLSVQSSPSQQPHTTSCNDEASSSSGSIKLEGSTSASTPTPNGTCIFQNNNNDPQEILSVLSDIYDKELVGVIGWAKQIPGFIDLPLNDQMKLLQVSWAEILTLQLTFRSLPFNGKLCFASDMWMNELLAKECGYTEFYYHCVQIAQRMERISPRREEYYLLKALLLSNCDILLDDQSSLRAFRDTILNSLNDVVYLLRHSSAVSHQQQLLLILPSLRQADDILRRFWRGVARDETITMKKLFLEMLEPLAR</sequence>
<feature type="compositionally biased region" description="Low complexity" evidence="14">
    <location>
        <begin position="16"/>
        <end position="80"/>
    </location>
</feature>
<keyword evidence="4" id="KW-0479">Metal-binding</keyword>
<protein>
    <recommendedName>
        <fullName evidence="19">Steroid hormone receptor ERR2</fullName>
    </recommendedName>
</protein>
<evidence type="ECO:0000256" key="4">
    <source>
        <dbReference type="ARBA" id="ARBA00022723"/>
    </source>
</evidence>
<keyword evidence="8" id="KW-0446">Lipid-binding</keyword>
<dbReference type="Pfam" id="PF00104">
    <property type="entry name" value="Hormone_recep"/>
    <property type="match status" value="1"/>
</dbReference>
<dbReference type="InterPro" id="IPR000536">
    <property type="entry name" value="Nucl_hrmn_rcpt_lig-bd"/>
</dbReference>
<dbReference type="Proteomes" id="UP000007798">
    <property type="component" value="Unassembled WGS sequence"/>
</dbReference>
<keyword evidence="10 13" id="KW-0804">Transcription</keyword>
<dbReference type="GO" id="GO:0003707">
    <property type="term" value="F:nuclear steroid receptor activity"/>
    <property type="evidence" value="ECO:0007669"/>
    <property type="project" value="InterPro"/>
</dbReference>
<dbReference type="SUPFAM" id="SSF57716">
    <property type="entry name" value="Glucocorticoid receptor-like (DNA-binding domain)"/>
    <property type="match status" value="1"/>
</dbReference>
<dbReference type="PROSITE" id="PS51030">
    <property type="entry name" value="NUCLEAR_REC_DBD_2"/>
    <property type="match status" value="1"/>
</dbReference>
<dbReference type="OrthoDB" id="5799427at2759"/>
<name>B4N4C7_DROWI</name>
<dbReference type="PANTHER" id="PTHR48092">
    <property type="entry name" value="KNIRPS-RELATED PROTEIN-RELATED"/>
    <property type="match status" value="1"/>
</dbReference>
<evidence type="ECO:0000256" key="9">
    <source>
        <dbReference type="ARBA" id="ARBA00023125"/>
    </source>
</evidence>
<evidence type="ECO:0000256" key="11">
    <source>
        <dbReference type="ARBA" id="ARBA00023170"/>
    </source>
</evidence>
<feature type="compositionally biased region" description="Polar residues" evidence="14">
    <location>
        <begin position="303"/>
        <end position="315"/>
    </location>
</feature>
<dbReference type="PhylomeDB" id="B4N4C7"/>
<dbReference type="InterPro" id="IPR013088">
    <property type="entry name" value="Znf_NHR/GATA"/>
</dbReference>
<evidence type="ECO:0000256" key="6">
    <source>
        <dbReference type="ARBA" id="ARBA00022833"/>
    </source>
</evidence>
<keyword evidence="11 13" id="KW-0675">Receptor</keyword>